<dbReference type="PANTHER" id="PTHR24189">
    <property type="entry name" value="MYOTROPHIN"/>
    <property type="match status" value="1"/>
</dbReference>
<dbReference type="Gene3D" id="1.25.40.20">
    <property type="entry name" value="Ankyrin repeat-containing domain"/>
    <property type="match status" value="2"/>
</dbReference>
<gene>
    <name evidence="3" type="ORF">OM076_40590</name>
</gene>
<keyword evidence="2" id="KW-0040">ANK repeat</keyword>
<dbReference type="InterPro" id="IPR050745">
    <property type="entry name" value="Multifunctional_regulatory"/>
</dbReference>
<organism evidence="3 4">
    <name type="scientific">Solirubrobacter ginsenosidimutans</name>
    <dbReference type="NCBI Taxonomy" id="490573"/>
    <lineage>
        <taxon>Bacteria</taxon>
        <taxon>Bacillati</taxon>
        <taxon>Actinomycetota</taxon>
        <taxon>Thermoleophilia</taxon>
        <taxon>Solirubrobacterales</taxon>
        <taxon>Solirubrobacteraceae</taxon>
        <taxon>Solirubrobacter</taxon>
    </lineage>
</organism>
<dbReference type="AlphaFoldDB" id="A0A9X3N1H0"/>
<keyword evidence="4" id="KW-1185">Reference proteome</keyword>
<dbReference type="RefSeq" id="WP_270045888.1">
    <property type="nucleotide sequence ID" value="NZ_JAPDOD010000071.1"/>
</dbReference>
<evidence type="ECO:0000256" key="2">
    <source>
        <dbReference type="ARBA" id="ARBA00023043"/>
    </source>
</evidence>
<dbReference type="InterPro" id="IPR002110">
    <property type="entry name" value="Ankyrin_rpt"/>
</dbReference>
<dbReference type="Proteomes" id="UP001149140">
    <property type="component" value="Unassembled WGS sequence"/>
</dbReference>
<sequence>MDDVSEFIKAATSGRRARAEALYGPAIADDPWVRLAHGDGWEGDANAPGGPNGWAPLLYVAHSVFASPALARELLERGADPNATFTNEYGEMSALYGAAGVVHDPELTEVLLRAEADPDDGESVYHATEAVSPECLRLLLEYGATVEPIMLAHALDDDRPEHVKLLLDYGADATELLPHAVRRGRGAETIRVLVDSGADLEHRGGELWRKPERLRTAYQHAVLRNRDEVASALEGYGAKTDVEFDDLAVAAIARGERPPVVPEAPDYDQQEVLILAEALPLVVELYGPDFRGVVGGSPTASLLAHAAWFGAPDRVRVLLANGATPDALGAAVFGSHGWREPGRDHVAVAEQLVAAGDVIQPQYAAEADGPLAEWLAARPPR</sequence>
<proteinExistence type="predicted"/>
<protein>
    <recommendedName>
        <fullName evidence="5">Ankyrin repeat domain-containing protein</fullName>
    </recommendedName>
</protein>
<dbReference type="EMBL" id="JAPDOD010000071">
    <property type="protein sequence ID" value="MDA0166630.1"/>
    <property type="molecule type" value="Genomic_DNA"/>
</dbReference>
<accession>A0A9X3N1H0</accession>
<keyword evidence="1" id="KW-0677">Repeat</keyword>
<evidence type="ECO:0000256" key="1">
    <source>
        <dbReference type="ARBA" id="ARBA00022737"/>
    </source>
</evidence>
<dbReference type="SMART" id="SM00248">
    <property type="entry name" value="ANK"/>
    <property type="match status" value="5"/>
</dbReference>
<dbReference type="InterPro" id="IPR036770">
    <property type="entry name" value="Ankyrin_rpt-contain_sf"/>
</dbReference>
<name>A0A9X3N1H0_9ACTN</name>
<evidence type="ECO:0000313" key="3">
    <source>
        <dbReference type="EMBL" id="MDA0166630.1"/>
    </source>
</evidence>
<evidence type="ECO:0000313" key="4">
    <source>
        <dbReference type="Proteomes" id="UP001149140"/>
    </source>
</evidence>
<comment type="caution">
    <text evidence="3">The sequence shown here is derived from an EMBL/GenBank/DDBJ whole genome shotgun (WGS) entry which is preliminary data.</text>
</comment>
<reference evidence="3" key="1">
    <citation type="submission" date="2022-10" db="EMBL/GenBank/DDBJ databases">
        <title>The WGS of Solirubrobacter ginsenosidimutans DSM 21036.</title>
        <authorList>
            <person name="Jiang Z."/>
        </authorList>
    </citation>
    <scope>NUCLEOTIDE SEQUENCE</scope>
    <source>
        <strain evidence="3">DSM 21036</strain>
    </source>
</reference>
<evidence type="ECO:0008006" key="5">
    <source>
        <dbReference type="Google" id="ProtNLM"/>
    </source>
</evidence>
<dbReference type="SUPFAM" id="SSF48403">
    <property type="entry name" value="Ankyrin repeat"/>
    <property type="match status" value="1"/>
</dbReference>
<dbReference type="PANTHER" id="PTHR24189:SF50">
    <property type="entry name" value="ANKYRIN REPEAT AND SOCS BOX PROTEIN 2"/>
    <property type="match status" value="1"/>
</dbReference>